<feature type="transmembrane region" description="Helical" evidence="6">
    <location>
        <begin position="139"/>
        <end position="158"/>
    </location>
</feature>
<accession>A0A0R1XN10</accession>
<evidence type="ECO:0000256" key="1">
    <source>
        <dbReference type="ARBA" id="ARBA00004651"/>
    </source>
</evidence>
<evidence type="ECO:0000256" key="5">
    <source>
        <dbReference type="ARBA" id="ARBA00023136"/>
    </source>
</evidence>
<feature type="transmembrane region" description="Helical" evidence="6">
    <location>
        <begin position="356"/>
        <end position="373"/>
    </location>
</feature>
<keyword evidence="5 6" id="KW-0472">Membrane</keyword>
<feature type="transmembrane region" description="Helical" evidence="6">
    <location>
        <begin position="394"/>
        <end position="415"/>
    </location>
</feature>
<feature type="transmembrane region" description="Helical" evidence="6">
    <location>
        <begin position="326"/>
        <end position="350"/>
    </location>
</feature>
<comment type="subcellular location">
    <subcellularLocation>
        <location evidence="1">Cell membrane</location>
        <topology evidence="1">Multi-pass membrane protein</topology>
    </subcellularLocation>
</comment>
<evidence type="ECO:0000256" key="4">
    <source>
        <dbReference type="ARBA" id="ARBA00022989"/>
    </source>
</evidence>
<dbReference type="PANTHER" id="PTHR30250:SF26">
    <property type="entry name" value="PSMA PROTEIN"/>
    <property type="match status" value="1"/>
</dbReference>
<feature type="transmembrane region" description="Helical" evidence="6">
    <location>
        <begin position="41"/>
        <end position="60"/>
    </location>
</feature>
<dbReference type="GO" id="GO:0005886">
    <property type="term" value="C:plasma membrane"/>
    <property type="evidence" value="ECO:0007669"/>
    <property type="project" value="UniProtKB-SubCell"/>
</dbReference>
<dbReference type="STRING" id="1423782.FD32_GL001547"/>
<feature type="transmembrane region" description="Helical" evidence="6">
    <location>
        <begin position="106"/>
        <end position="127"/>
    </location>
</feature>
<dbReference type="NCBIfam" id="NF041503">
    <property type="entry name" value="WZX_like"/>
    <property type="match status" value="1"/>
</dbReference>
<proteinExistence type="predicted"/>
<gene>
    <name evidence="7" type="ORF">FD32_GL001547</name>
</gene>
<dbReference type="Proteomes" id="UP000051412">
    <property type="component" value="Unassembled WGS sequence"/>
</dbReference>
<keyword evidence="2" id="KW-1003">Cell membrane</keyword>
<evidence type="ECO:0000313" key="8">
    <source>
        <dbReference type="Proteomes" id="UP000051412"/>
    </source>
</evidence>
<keyword evidence="3 6" id="KW-0812">Transmembrane</keyword>
<name>A0A0R1XN10_9LACO</name>
<evidence type="ECO:0000256" key="6">
    <source>
        <dbReference type="SAM" id="Phobius"/>
    </source>
</evidence>
<keyword evidence="8" id="KW-1185">Reference proteome</keyword>
<keyword evidence="4 6" id="KW-1133">Transmembrane helix</keyword>
<organism evidence="7 8">
    <name type="scientific">Limosilactobacillus panis DSM 6035</name>
    <dbReference type="NCBI Taxonomy" id="1423782"/>
    <lineage>
        <taxon>Bacteria</taxon>
        <taxon>Bacillati</taxon>
        <taxon>Bacillota</taxon>
        <taxon>Bacilli</taxon>
        <taxon>Lactobacillales</taxon>
        <taxon>Lactobacillaceae</taxon>
        <taxon>Limosilactobacillus</taxon>
    </lineage>
</organism>
<dbReference type="InterPro" id="IPR050833">
    <property type="entry name" value="Poly_Biosynth_Transport"/>
</dbReference>
<sequence length="472" mass="54139">MRINISKSDIFWNYIGIIVSLAGNFLLIPFLLKFLTTEYYGLWNVFISLGAISVLFDFGFNSMFARNIAYSWSGVEKLTKENVQVATSSKVNFVLLKKVIKTCKRVYLIISLSALVILASVGTIYIIKISKNINEFTVVVAWLLYVFGIFLDLLYGYYDAFLRGIGEIGADNKARVISKMLQIILTILLLFLNFGILSTSISNIVYGLVFRGICKNKFYKFHNMKNNLQKVGEVKKNDLWDTFTVVWHNAWREGIVSIANFVSNQVTTILCSFYLGLVTTASFGLAVQFTSAVAQIATSLFSSYLPIYQEAYSHRDITRIREKFSVGFVTFFLLYPIGIMGIMLFIPIINIIKSKAILSVPIIVGVGIYQFLLKYRDCFAWYLAATNRIIYYKSFLMASIICTILSVIFVGYFNFGIRGFIYAQIISQLIHNVWYWPRIVMNELSISHKKMLKIFLKYERNNNSILRKLRNK</sequence>
<dbReference type="AlphaFoldDB" id="A0A0R1XN10"/>
<reference evidence="7 8" key="1">
    <citation type="journal article" date="2015" name="Genome Announc.">
        <title>Expanding the biotechnology potential of lactobacilli through comparative genomics of 213 strains and associated genera.</title>
        <authorList>
            <person name="Sun Z."/>
            <person name="Harris H.M."/>
            <person name="McCann A."/>
            <person name="Guo C."/>
            <person name="Argimon S."/>
            <person name="Zhang W."/>
            <person name="Yang X."/>
            <person name="Jeffery I.B."/>
            <person name="Cooney J.C."/>
            <person name="Kagawa T.F."/>
            <person name="Liu W."/>
            <person name="Song Y."/>
            <person name="Salvetti E."/>
            <person name="Wrobel A."/>
            <person name="Rasinkangas P."/>
            <person name="Parkhill J."/>
            <person name="Rea M.C."/>
            <person name="O'Sullivan O."/>
            <person name="Ritari J."/>
            <person name="Douillard F.P."/>
            <person name="Paul Ross R."/>
            <person name="Yang R."/>
            <person name="Briner A.E."/>
            <person name="Felis G.E."/>
            <person name="de Vos W.M."/>
            <person name="Barrangou R."/>
            <person name="Klaenhammer T.R."/>
            <person name="Caufield P.W."/>
            <person name="Cui Y."/>
            <person name="Zhang H."/>
            <person name="O'Toole P.W."/>
        </authorList>
    </citation>
    <scope>NUCLEOTIDE SEQUENCE [LARGE SCALE GENOMIC DNA]</scope>
    <source>
        <strain evidence="7 8">DSM 6035</strain>
    </source>
</reference>
<protein>
    <submittedName>
        <fullName evidence="7">Polysaccharide biosynthesis protein</fullName>
    </submittedName>
</protein>
<dbReference type="EMBL" id="AZGM01000029">
    <property type="protein sequence ID" value="KRM29065.1"/>
    <property type="molecule type" value="Genomic_DNA"/>
</dbReference>
<comment type="caution">
    <text evidence="7">The sequence shown here is derived from an EMBL/GenBank/DDBJ whole genome shotgun (WGS) entry which is preliminary data.</text>
</comment>
<evidence type="ECO:0000313" key="7">
    <source>
        <dbReference type="EMBL" id="KRM29065.1"/>
    </source>
</evidence>
<feature type="transmembrane region" description="Helical" evidence="6">
    <location>
        <begin position="183"/>
        <end position="209"/>
    </location>
</feature>
<dbReference type="RefSeq" id="WP_047766847.1">
    <property type="nucleotide sequence ID" value="NZ_AZGM01000029.1"/>
</dbReference>
<dbReference type="InterPro" id="IPR048122">
    <property type="entry name" value="WZX-like"/>
</dbReference>
<feature type="transmembrane region" description="Helical" evidence="6">
    <location>
        <begin position="12"/>
        <end position="35"/>
    </location>
</feature>
<evidence type="ECO:0000256" key="3">
    <source>
        <dbReference type="ARBA" id="ARBA00022692"/>
    </source>
</evidence>
<dbReference type="PATRIC" id="fig|1423782.4.peg.1605"/>
<dbReference type="PANTHER" id="PTHR30250">
    <property type="entry name" value="PST FAMILY PREDICTED COLANIC ACID TRANSPORTER"/>
    <property type="match status" value="1"/>
</dbReference>
<evidence type="ECO:0000256" key="2">
    <source>
        <dbReference type="ARBA" id="ARBA00022475"/>
    </source>
</evidence>